<gene>
    <name evidence="1" type="ORF">SAMN06295937_102360</name>
</gene>
<dbReference type="AlphaFoldDB" id="A0A1T5ENF3"/>
<accession>A0A1T5ENF3</accession>
<protein>
    <submittedName>
        <fullName evidence="1">Uncharacterized protein</fullName>
    </submittedName>
</protein>
<keyword evidence="2" id="KW-1185">Reference proteome</keyword>
<reference evidence="2" key="1">
    <citation type="submission" date="2017-02" db="EMBL/GenBank/DDBJ databases">
        <authorList>
            <person name="Varghese N."/>
            <person name="Submissions S."/>
        </authorList>
    </citation>
    <scope>NUCLEOTIDE SEQUENCE [LARGE SCALE GENOMIC DNA]</scope>
    <source>
        <strain evidence="2">R11H</strain>
    </source>
</reference>
<name>A0A1T5ENF3_9SPHN</name>
<evidence type="ECO:0000313" key="2">
    <source>
        <dbReference type="Proteomes" id="UP000190044"/>
    </source>
</evidence>
<proteinExistence type="predicted"/>
<dbReference type="EMBL" id="FUYP01000023">
    <property type="protein sequence ID" value="SKB85477.1"/>
    <property type="molecule type" value="Genomic_DNA"/>
</dbReference>
<organism evidence="1 2">
    <name type="scientific">Sphingopyxis flava</name>
    <dbReference type="NCBI Taxonomy" id="1507287"/>
    <lineage>
        <taxon>Bacteria</taxon>
        <taxon>Pseudomonadati</taxon>
        <taxon>Pseudomonadota</taxon>
        <taxon>Alphaproteobacteria</taxon>
        <taxon>Sphingomonadales</taxon>
        <taxon>Sphingomonadaceae</taxon>
        <taxon>Sphingopyxis</taxon>
    </lineage>
</organism>
<sequence length="90" mass="9887">MAKRYPTIEEKREHNRTHLGRLERGMGGLVPVRFLPSNMAAGPCDMAARAAVGSYDSRNAPIAPLDGCTHPDQCACLLTIDHDRWLASLD</sequence>
<evidence type="ECO:0000313" key="1">
    <source>
        <dbReference type="EMBL" id="SKB85477.1"/>
    </source>
</evidence>
<dbReference type="Proteomes" id="UP000190044">
    <property type="component" value="Unassembled WGS sequence"/>
</dbReference>